<reference evidence="2 3" key="1">
    <citation type="submission" date="2018-03" db="EMBL/GenBank/DDBJ databases">
        <title>Genotypic and phenotypic analysis of antagonistic Bacillus spp. isolated from rhizosphere soil of plants in Tibet.</title>
        <authorList>
            <person name="Borriss R."/>
            <person name="Lasch P."/>
            <person name="Wu L."/>
            <person name="Wu H."/>
            <person name="Gao X."/>
        </authorList>
    </citation>
    <scope>NUCLEOTIDE SEQUENCE [LARGE SCALE GENOMIC DNA]</scope>
    <source>
        <strain evidence="2 3">NMSW16</strain>
    </source>
</reference>
<comment type="caution">
    <text evidence="2">The sequence shown here is derived from an EMBL/GenBank/DDBJ whole genome shotgun (WGS) entry which is preliminary data.</text>
</comment>
<protein>
    <submittedName>
        <fullName evidence="2">Uncharacterized protein</fullName>
    </submittedName>
</protein>
<sequence length="36" mass="3867">MARMFGGFASSREAKSASRSEAPSTSHSERATFAFL</sequence>
<evidence type="ECO:0000313" key="2">
    <source>
        <dbReference type="EMBL" id="PRT38845.1"/>
    </source>
</evidence>
<dbReference type="EMBL" id="PVRR01000004">
    <property type="protein sequence ID" value="PRT38845.1"/>
    <property type="molecule type" value="Genomic_DNA"/>
</dbReference>
<dbReference type="Proteomes" id="UP000239236">
    <property type="component" value="Unassembled WGS sequence"/>
</dbReference>
<name>A0ABX5DQP3_9BACI</name>
<keyword evidence="3" id="KW-1185">Reference proteome</keyword>
<accession>A0ABX5DQP3</accession>
<gene>
    <name evidence="2" type="ORF">C6357_17975</name>
</gene>
<evidence type="ECO:0000313" key="3">
    <source>
        <dbReference type="Proteomes" id="UP000239236"/>
    </source>
</evidence>
<feature type="region of interest" description="Disordered" evidence="1">
    <location>
        <begin position="1"/>
        <end position="36"/>
    </location>
</feature>
<organism evidence="2 3">
    <name type="scientific">Bacillus wiedmannii</name>
    <dbReference type="NCBI Taxonomy" id="1890302"/>
    <lineage>
        <taxon>Bacteria</taxon>
        <taxon>Bacillati</taxon>
        <taxon>Bacillota</taxon>
        <taxon>Bacilli</taxon>
        <taxon>Bacillales</taxon>
        <taxon>Bacillaceae</taxon>
        <taxon>Bacillus</taxon>
        <taxon>Bacillus cereus group</taxon>
    </lineage>
</organism>
<proteinExistence type="predicted"/>
<evidence type="ECO:0000256" key="1">
    <source>
        <dbReference type="SAM" id="MobiDB-lite"/>
    </source>
</evidence>